<evidence type="ECO:0000313" key="3">
    <source>
        <dbReference type="Proteomes" id="UP001175211"/>
    </source>
</evidence>
<feature type="region of interest" description="Disordered" evidence="1">
    <location>
        <begin position="605"/>
        <end position="634"/>
    </location>
</feature>
<sequence length="956" mass="107048">MIGQPTLSKGAVHTTKAASLNSDDDNLAHQFSPKVLRFLEKASTSSAEKNSSSLFTNPDVRNLLGITEPPPTILRDEKPGEIMDNYKQFEEHEIFTGPGVRKLLSNGRDHISIMKMSRTSFWSIERVDNHGGLLRSLKSDPQFDHEKSPSTTQDADYLIGYPWHANSCWLDSSLEALFWTFMRNWPEVETVFRRATSDSHGFSMVYRVLQARRSMIMGPISGPIGIVSSQLKSQRETVRRYLEQERKLLQPGSNQPQAIFTWFANVMNITSKIKKSRSLSYTDTFIMSTFDAVLVIDLISSPRNTPSWGFKKPIFLVVGASEKVIAYAPDRLPLYDLVVDDQERPWNFPRAARVAGLLGREAVHRIDISDFTYDMTARIFRGIHGTHHFVTRFVTSRSGAGNHEAAFFYDGLVRGGRSRREEGELDSLLSGSQPKLPVTYSGFQTCVMQHHAAENHQVDIIPTKSGICSVSFVGKGSQHIPIAERFWLDPGTLSTLEKRSNPPLEYFFSQDSPTVRPVRKWSVGELNRYPLDESYEEAIDIYRSFKVHLLSTIRARSAEDSAETIRPLRIANMPISSVLTYDETVYPIHRSPCLPARQVVPAPSSGISAVSTPQPPGAFSTRRQDVGAIPTPGILKSVPKLGERLARSVSFPPHSESDSENEILPTTRRVDIFHAKEEQQTPDLSKKSFFGDKPIGLSNPSRKSSTLDPRRPMASTSSAFGTNASTTANVLGGLQSLWSPSAELQVTLTTDSGEILGQQRQRFKGVPFTLYASAADVILHRVPTHRLNPATPAIGDIYVHHILSPDLYQVFFFNGNMWERAKQPRLKTEGGRVSLDKQVATQHPAHKKRFLVMRGGTVEVHWYTHRTEEKRSSAVQSSPGRIMVNFFEESPKLPVTGTSVHRFPCAKFGPLFPNLEYFLTALNSGSEYKNKIGTTIERKEELYSNVQRNSGVQKTG</sequence>
<gene>
    <name evidence="2" type="ORF">EV420DRAFT_1485884</name>
</gene>
<evidence type="ECO:0000256" key="1">
    <source>
        <dbReference type="SAM" id="MobiDB-lite"/>
    </source>
</evidence>
<keyword evidence="3" id="KW-1185">Reference proteome</keyword>
<name>A0AA39JDB1_ARMTA</name>
<comment type="caution">
    <text evidence="2">The sequence shown here is derived from an EMBL/GenBank/DDBJ whole genome shotgun (WGS) entry which is preliminary data.</text>
</comment>
<dbReference type="EMBL" id="JAUEPS010000075">
    <property type="protein sequence ID" value="KAK0440676.1"/>
    <property type="molecule type" value="Genomic_DNA"/>
</dbReference>
<feature type="compositionally biased region" description="Basic and acidic residues" evidence="1">
    <location>
        <begin position="676"/>
        <end position="690"/>
    </location>
</feature>
<dbReference type="AlphaFoldDB" id="A0AA39JDB1"/>
<protein>
    <submittedName>
        <fullName evidence="2">Uncharacterized protein</fullName>
    </submittedName>
</protein>
<accession>A0AA39JDB1</accession>
<dbReference type="RefSeq" id="XP_060323684.1">
    <property type="nucleotide sequence ID" value="XM_060470310.1"/>
</dbReference>
<reference evidence="2" key="1">
    <citation type="submission" date="2023-06" db="EMBL/GenBank/DDBJ databases">
        <authorList>
            <consortium name="Lawrence Berkeley National Laboratory"/>
            <person name="Ahrendt S."/>
            <person name="Sahu N."/>
            <person name="Indic B."/>
            <person name="Wong-Bajracharya J."/>
            <person name="Merenyi Z."/>
            <person name="Ke H.-M."/>
            <person name="Monk M."/>
            <person name="Kocsube S."/>
            <person name="Drula E."/>
            <person name="Lipzen A."/>
            <person name="Balint B."/>
            <person name="Henrissat B."/>
            <person name="Andreopoulos B."/>
            <person name="Martin F.M."/>
            <person name="Harder C.B."/>
            <person name="Rigling D."/>
            <person name="Ford K.L."/>
            <person name="Foster G.D."/>
            <person name="Pangilinan J."/>
            <person name="Papanicolaou A."/>
            <person name="Barry K."/>
            <person name="LaButti K."/>
            <person name="Viragh M."/>
            <person name="Koriabine M."/>
            <person name="Yan M."/>
            <person name="Riley R."/>
            <person name="Champramary S."/>
            <person name="Plett K.L."/>
            <person name="Tsai I.J."/>
            <person name="Slot J."/>
            <person name="Sipos G."/>
            <person name="Plett J."/>
            <person name="Nagy L.G."/>
            <person name="Grigoriev I.V."/>
        </authorList>
    </citation>
    <scope>NUCLEOTIDE SEQUENCE</scope>
    <source>
        <strain evidence="2">CCBAS 213</strain>
    </source>
</reference>
<dbReference type="GeneID" id="85353858"/>
<proteinExistence type="predicted"/>
<organism evidence="2 3">
    <name type="scientific">Armillaria tabescens</name>
    <name type="common">Ringless honey mushroom</name>
    <name type="synonym">Agaricus tabescens</name>
    <dbReference type="NCBI Taxonomy" id="1929756"/>
    <lineage>
        <taxon>Eukaryota</taxon>
        <taxon>Fungi</taxon>
        <taxon>Dikarya</taxon>
        <taxon>Basidiomycota</taxon>
        <taxon>Agaricomycotina</taxon>
        <taxon>Agaricomycetes</taxon>
        <taxon>Agaricomycetidae</taxon>
        <taxon>Agaricales</taxon>
        <taxon>Marasmiineae</taxon>
        <taxon>Physalacriaceae</taxon>
        <taxon>Desarmillaria</taxon>
    </lineage>
</organism>
<feature type="compositionally biased region" description="Polar residues" evidence="1">
    <location>
        <begin position="698"/>
        <end position="707"/>
    </location>
</feature>
<feature type="region of interest" description="Disordered" evidence="1">
    <location>
        <begin position="676"/>
        <end position="722"/>
    </location>
</feature>
<dbReference type="Proteomes" id="UP001175211">
    <property type="component" value="Unassembled WGS sequence"/>
</dbReference>
<evidence type="ECO:0000313" key="2">
    <source>
        <dbReference type="EMBL" id="KAK0440676.1"/>
    </source>
</evidence>